<dbReference type="AlphaFoldDB" id="A0A0J0XNW0"/>
<name>A0A0J0XNW0_9TREE</name>
<dbReference type="EMBL" id="KQ087201">
    <property type="protein sequence ID" value="KLT42778.1"/>
    <property type="molecule type" value="Genomic_DNA"/>
</dbReference>
<reference evidence="1 2" key="1">
    <citation type="submission" date="2015-03" db="EMBL/GenBank/DDBJ databases">
        <title>Genomics and transcriptomics of the oil-accumulating basidiomycete yeast T. oleaginosus allow insights into substrate utilization and the diverse evolutionary trajectories of mating systems in fungi.</title>
        <authorList>
            <consortium name="DOE Joint Genome Institute"/>
            <person name="Kourist R."/>
            <person name="Kracht O."/>
            <person name="Bracharz F."/>
            <person name="Lipzen A."/>
            <person name="Nolan M."/>
            <person name="Ohm R."/>
            <person name="Grigoriev I."/>
            <person name="Sun S."/>
            <person name="Heitman J."/>
            <person name="Bruck T."/>
            <person name="Nowrousian M."/>
        </authorList>
    </citation>
    <scope>NUCLEOTIDE SEQUENCE [LARGE SCALE GENOMIC DNA]</scope>
    <source>
        <strain evidence="1 2">IBC0246</strain>
    </source>
</reference>
<evidence type="ECO:0000313" key="1">
    <source>
        <dbReference type="EMBL" id="KLT42778.1"/>
    </source>
</evidence>
<organism evidence="1 2">
    <name type="scientific">Cutaneotrichosporon oleaginosum</name>
    <dbReference type="NCBI Taxonomy" id="879819"/>
    <lineage>
        <taxon>Eukaryota</taxon>
        <taxon>Fungi</taxon>
        <taxon>Dikarya</taxon>
        <taxon>Basidiomycota</taxon>
        <taxon>Agaricomycotina</taxon>
        <taxon>Tremellomycetes</taxon>
        <taxon>Trichosporonales</taxon>
        <taxon>Trichosporonaceae</taxon>
        <taxon>Cutaneotrichosporon</taxon>
    </lineage>
</organism>
<proteinExistence type="predicted"/>
<evidence type="ECO:0000313" key="2">
    <source>
        <dbReference type="Proteomes" id="UP000053611"/>
    </source>
</evidence>
<keyword evidence="2" id="KW-1185">Reference proteome</keyword>
<protein>
    <submittedName>
        <fullName evidence="1">Uncharacterized protein</fullName>
    </submittedName>
</protein>
<dbReference type="Proteomes" id="UP000053611">
    <property type="component" value="Unassembled WGS sequence"/>
</dbReference>
<gene>
    <name evidence="1" type="ORF">CC85DRAFT_73554</name>
</gene>
<accession>A0A0J0XNW0</accession>
<sequence>MPNACPACQMRSLPSISRLPTPATPTHHPPTCPAYNALPCLQNEIPLLTQAACLLRLITYPPARLPICPARLPTLHALPK</sequence>